<proteinExistence type="predicted"/>
<reference evidence="6" key="1">
    <citation type="submission" date="2019-09" db="EMBL/GenBank/DDBJ databases">
        <authorList>
            <person name="Teo W.F.A."/>
            <person name="Duangmal K."/>
        </authorList>
    </citation>
    <scope>NUCLEOTIDE SEQUENCE [LARGE SCALE GENOMIC DNA]</scope>
    <source>
        <strain evidence="6">K81G1</strain>
    </source>
</reference>
<protein>
    <submittedName>
        <fullName evidence="6">FAD-dependent oxidoreductase</fullName>
    </submittedName>
</protein>
<keyword evidence="7" id="KW-1185">Reference proteome</keyword>
<accession>A0A5N0UJK8</accession>
<dbReference type="GO" id="GO:0008202">
    <property type="term" value="P:steroid metabolic process"/>
    <property type="evidence" value="ECO:0007669"/>
    <property type="project" value="UniProtKB-ARBA"/>
</dbReference>
<feature type="domain" description="FAD-dependent oxidoreductase 2 FAD-binding" evidence="5">
    <location>
        <begin position="7"/>
        <end position="438"/>
    </location>
</feature>
<dbReference type="GO" id="GO:0033765">
    <property type="term" value="F:steroid dehydrogenase activity, acting on the CH-CH group of donors"/>
    <property type="evidence" value="ECO:0007669"/>
    <property type="project" value="UniProtKB-ARBA"/>
</dbReference>
<dbReference type="SUPFAM" id="SSF51905">
    <property type="entry name" value="FAD/NAD(P)-binding domain"/>
    <property type="match status" value="1"/>
</dbReference>
<evidence type="ECO:0000313" key="6">
    <source>
        <dbReference type="EMBL" id="KAA9149420.1"/>
    </source>
</evidence>
<dbReference type="InterPro" id="IPR050315">
    <property type="entry name" value="FAD-oxidoreductase_2"/>
</dbReference>
<keyword evidence="3" id="KW-0274">FAD</keyword>
<keyword evidence="4" id="KW-0560">Oxidoreductase</keyword>
<dbReference type="InterPro" id="IPR003953">
    <property type="entry name" value="FAD-dep_OxRdtase_2_FAD-bd"/>
</dbReference>
<organism evidence="6 7">
    <name type="scientific">Amycolatopsis acidicola</name>
    <dbReference type="NCBI Taxonomy" id="2596893"/>
    <lineage>
        <taxon>Bacteria</taxon>
        <taxon>Bacillati</taxon>
        <taxon>Actinomycetota</taxon>
        <taxon>Actinomycetes</taxon>
        <taxon>Pseudonocardiales</taxon>
        <taxon>Pseudonocardiaceae</taxon>
        <taxon>Amycolatopsis</taxon>
    </lineage>
</organism>
<comment type="cofactor">
    <cofactor evidence="1">
        <name>FAD</name>
        <dbReference type="ChEBI" id="CHEBI:57692"/>
    </cofactor>
</comment>
<dbReference type="PANTHER" id="PTHR43400">
    <property type="entry name" value="FUMARATE REDUCTASE"/>
    <property type="match status" value="1"/>
</dbReference>
<dbReference type="PANTHER" id="PTHR43400:SF10">
    <property type="entry name" value="3-OXOSTEROID 1-DEHYDROGENASE"/>
    <property type="match status" value="1"/>
</dbReference>
<dbReference type="AlphaFoldDB" id="A0A5N0UJK8"/>
<dbReference type="SUPFAM" id="SSF56425">
    <property type="entry name" value="Succinate dehydrogenase/fumarate reductase flavoprotein, catalytic domain"/>
    <property type="match status" value="1"/>
</dbReference>
<dbReference type="Proteomes" id="UP000319769">
    <property type="component" value="Unassembled WGS sequence"/>
</dbReference>
<evidence type="ECO:0000259" key="5">
    <source>
        <dbReference type="Pfam" id="PF00890"/>
    </source>
</evidence>
<dbReference type="Gene3D" id="3.50.50.60">
    <property type="entry name" value="FAD/NAD(P)-binding domain"/>
    <property type="match status" value="1"/>
</dbReference>
<dbReference type="EMBL" id="VMNW02000143">
    <property type="protein sequence ID" value="KAA9149420.1"/>
    <property type="molecule type" value="Genomic_DNA"/>
</dbReference>
<evidence type="ECO:0000256" key="1">
    <source>
        <dbReference type="ARBA" id="ARBA00001974"/>
    </source>
</evidence>
<dbReference type="Pfam" id="PF00890">
    <property type="entry name" value="FAD_binding_2"/>
    <property type="match status" value="1"/>
</dbReference>
<dbReference type="Gene3D" id="3.90.700.10">
    <property type="entry name" value="Succinate dehydrogenase/fumarate reductase flavoprotein, catalytic domain"/>
    <property type="match status" value="1"/>
</dbReference>
<sequence length="463" mass="48663">MPEHTFDLVVAGSGLAGQVAATAASEAGLNVVLLEKTANLGGSSAMSGGYFAFSGTEEQAAQNVGDSAELFRRDLLESGRHRNDPALLDAYLAHQDSTYRWLKDHGVTFRALELSSGQSVPRSHNSAIKDVLALLHKTFTARGGETRTGHRAVRLVRNENGTVTGVVTENGDGEHLFTGRAGIVLATGGFSRGVDLLRTFAPEQLAAIPYGGKGNTGDGLKMAWKLGAGMADMASVSGTYGSHPDTGEEFHELLTAYYLGAIIVNTHGKRFTDESQSYKVLGREVLNQPEGLGFEVFDAKVRTQSEPGIPLNDIDLLEDLGHVFKADSLEELADAAGIAKAGLIETVRRYNAAIDGLRPDDVGRTSLCNGVGEPARIDEPPFYAYPAKSLLTSTFSGVTITPAGQVTDVDGGIIDGLYAIGEVTGGFHGAAYITGTSLGKAAVFGRIVAEHAAARLGEDTNVA</sequence>
<gene>
    <name evidence="6" type="ORF">FPZ12_043405</name>
</gene>
<keyword evidence="2" id="KW-0285">Flavoprotein</keyword>
<evidence type="ECO:0000256" key="4">
    <source>
        <dbReference type="ARBA" id="ARBA00023002"/>
    </source>
</evidence>
<evidence type="ECO:0000256" key="2">
    <source>
        <dbReference type="ARBA" id="ARBA00022630"/>
    </source>
</evidence>
<name>A0A5N0UJK8_9PSEU</name>
<evidence type="ECO:0000256" key="3">
    <source>
        <dbReference type="ARBA" id="ARBA00022827"/>
    </source>
</evidence>
<comment type="caution">
    <text evidence="6">The sequence shown here is derived from an EMBL/GenBank/DDBJ whole genome shotgun (WGS) entry which is preliminary data.</text>
</comment>
<dbReference type="OrthoDB" id="9813348at2"/>
<evidence type="ECO:0000313" key="7">
    <source>
        <dbReference type="Proteomes" id="UP000319769"/>
    </source>
</evidence>
<dbReference type="InterPro" id="IPR027477">
    <property type="entry name" value="Succ_DH/fumarate_Rdtase_cat_sf"/>
</dbReference>
<dbReference type="InterPro" id="IPR036188">
    <property type="entry name" value="FAD/NAD-bd_sf"/>
</dbReference>